<dbReference type="OrthoDB" id="9815825at2"/>
<feature type="domain" description="Gfo/Idh/MocA-like oxidoreductase N-terminal" evidence="2">
    <location>
        <begin position="46"/>
        <end position="162"/>
    </location>
</feature>
<dbReference type="Gene3D" id="3.30.360.10">
    <property type="entry name" value="Dihydrodipicolinate Reductase, domain 2"/>
    <property type="match status" value="1"/>
</dbReference>
<dbReference type="RefSeq" id="WP_157898812.1">
    <property type="nucleotide sequence ID" value="NZ_CP015136.1"/>
</dbReference>
<dbReference type="PANTHER" id="PTHR43818">
    <property type="entry name" value="BCDNA.GH03377"/>
    <property type="match status" value="1"/>
</dbReference>
<dbReference type="InterPro" id="IPR036291">
    <property type="entry name" value="NAD(P)-bd_dom_sf"/>
</dbReference>
<dbReference type="Pfam" id="PF01408">
    <property type="entry name" value="GFO_IDH_MocA"/>
    <property type="match status" value="1"/>
</dbReference>
<reference evidence="5" key="2">
    <citation type="submission" date="2016-04" db="EMBL/GenBank/DDBJ databases">
        <title>First Complete Genome Sequence of a Subdivision 6 Acidobacterium.</title>
        <authorList>
            <person name="Huang S."/>
            <person name="Vieira S."/>
            <person name="Bunk B."/>
            <person name="Riedel T."/>
            <person name="Sproeer C."/>
            <person name="Overmann J."/>
        </authorList>
    </citation>
    <scope>NUCLEOTIDE SEQUENCE [LARGE SCALE GENOMIC DNA]</scope>
    <source>
        <strain evidence="5">DSM 100886 HEG_-6_39</strain>
    </source>
</reference>
<evidence type="ECO:0000256" key="1">
    <source>
        <dbReference type="ARBA" id="ARBA00023002"/>
    </source>
</evidence>
<dbReference type="AlphaFoldDB" id="A0A143PJ43"/>
<dbReference type="SUPFAM" id="SSF51735">
    <property type="entry name" value="NAD(P)-binding Rossmann-fold domains"/>
    <property type="match status" value="1"/>
</dbReference>
<dbReference type="PANTHER" id="PTHR43818:SF11">
    <property type="entry name" value="BCDNA.GH03377"/>
    <property type="match status" value="1"/>
</dbReference>
<sequence length="385" mass="40410">MTHDLDRRAFLQTGATLAASASLATRAVAQPQVVIPTAPVTGAIATGIIGTGGRGTADLGAVLEHGKVAAVCDVKADRMKAAADVAMRDTPAQYADYRRVLDRKDIEAVVIATPPHLHAEMAVAALQAGKHVYCEKPVAITPASVAQVVKAVKASGKVFIAGQQLRSYKRLGAAVGKIRAGAIGDVLMIKAQRHSESDLSHTGTSADWFFDVEKSGGYLIEMSVHNLDLCNWAIGATPLKAAGFGGILLYKDDPPGRSIMDGYTLSYDYPGGVKLYFTQMVFHPKGLPGGGQFVHVYGQKGACDLMGDTSVYPLDGKAPPAELVPKMEEAPNAHMLAFYECIRGKGTNPADITVGATGALTAIMGHQAITTGKVVEWKTIAGDLS</sequence>
<evidence type="ECO:0000313" key="5">
    <source>
        <dbReference type="Proteomes" id="UP000076079"/>
    </source>
</evidence>
<dbReference type="InterPro" id="IPR055170">
    <property type="entry name" value="GFO_IDH_MocA-like_dom"/>
</dbReference>
<dbReference type="SUPFAM" id="SSF55347">
    <property type="entry name" value="Glyceraldehyde-3-phosphate dehydrogenase-like, C-terminal domain"/>
    <property type="match status" value="1"/>
</dbReference>
<protein>
    <submittedName>
        <fullName evidence="4">Inositol 2-dehydrogenase</fullName>
        <ecNumber evidence="4">1.1.1.18</ecNumber>
    </submittedName>
</protein>
<dbReference type="Gene3D" id="3.40.50.720">
    <property type="entry name" value="NAD(P)-binding Rossmann-like Domain"/>
    <property type="match status" value="1"/>
</dbReference>
<dbReference type="STRING" id="1855912.LuPra_01286"/>
<keyword evidence="5" id="KW-1185">Reference proteome</keyword>
<dbReference type="GO" id="GO:0050112">
    <property type="term" value="F:inositol 2-dehydrogenase (NAD+) activity"/>
    <property type="evidence" value="ECO:0007669"/>
    <property type="project" value="UniProtKB-EC"/>
</dbReference>
<dbReference type="InterPro" id="IPR000683">
    <property type="entry name" value="Gfo/Idh/MocA-like_OxRdtase_N"/>
</dbReference>
<keyword evidence="1 4" id="KW-0560">Oxidoreductase</keyword>
<dbReference type="InterPro" id="IPR006311">
    <property type="entry name" value="TAT_signal"/>
</dbReference>
<organism evidence="4 5">
    <name type="scientific">Luteitalea pratensis</name>
    <dbReference type="NCBI Taxonomy" id="1855912"/>
    <lineage>
        <taxon>Bacteria</taxon>
        <taxon>Pseudomonadati</taxon>
        <taxon>Acidobacteriota</taxon>
        <taxon>Vicinamibacteria</taxon>
        <taxon>Vicinamibacterales</taxon>
        <taxon>Vicinamibacteraceae</taxon>
        <taxon>Luteitalea</taxon>
    </lineage>
</organism>
<name>A0A143PJ43_LUTPR</name>
<feature type="domain" description="GFO/IDH/MocA-like oxidoreductase" evidence="3">
    <location>
        <begin position="178"/>
        <end position="302"/>
    </location>
</feature>
<reference evidence="4 5" key="1">
    <citation type="journal article" date="2016" name="Genome Announc.">
        <title>First Complete Genome Sequence of a Subdivision 6 Acidobacterium Strain.</title>
        <authorList>
            <person name="Huang S."/>
            <person name="Vieira S."/>
            <person name="Bunk B."/>
            <person name="Riedel T."/>
            <person name="Sproer C."/>
            <person name="Overmann J."/>
        </authorList>
    </citation>
    <scope>NUCLEOTIDE SEQUENCE [LARGE SCALE GENOMIC DNA]</scope>
    <source>
        <strain evidence="5">DSM 100886 HEG_-6_39</strain>
    </source>
</reference>
<accession>A0A143PJ43</accession>
<dbReference type="KEGG" id="abac:LuPra_01286"/>
<dbReference type="GO" id="GO:0000166">
    <property type="term" value="F:nucleotide binding"/>
    <property type="evidence" value="ECO:0007669"/>
    <property type="project" value="InterPro"/>
</dbReference>
<evidence type="ECO:0000259" key="2">
    <source>
        <dbReference type="Pfam" id="PF01408"/>
    </source>
</evidence>
<dbReference type="PROSITE" id="PS51318">
    <property type="entry name" value="TAT"/>
    <property type="match status" value="1"/>
</dbReference>
<proteinExistence type="predicted"/>
<dbReference type="InterPro" id="IPR050463">
    <property type="entry name" value="Gfo/Idh/MocA_oxidrdct_glycsds"/>
</dbReference>
<evidence type="ECO:0000259" key="3">
    <source>
        <dbReference type="Pfam" id="PF22725"/>
    </source>
</evidence>
<evidence type="ECO:0000313" key="4">
    <source>
        <dbReference type="EMBL" id="AMY08098.1"/>
    </source>
</evidence>
<dbReference type="Pfam" id="PF22725">
    <property type="entry name" value="GFO_IDH_MocA_C3"/>
    <property type="match status" value="1"/>
</dbReference>
<dbReference type="EC" id="1.1.1.18" evidence="4"/>
<dbReference type="Proteomes" id="UP000076079">
    <property type="component" value="Chromosome"/>
</dbReference>
<dbReference type="EMBL" id="CP015136">
    <property type="protein sequence ID" value="AMY08098.1"/>
    <property type="molecule type" value="Genomic_DNA"/>
</dbReference>
<gene>
    <name evidence="4" type="primary">iolG_4</name>
    <name evidence="4" type="ORF">LuPra_01286</name>
</gene>